<dbReference type="InterPro" id="IPR025303">
    <property type="entry name" value="PdaC"/>
</dbReference>
<evidence type="ECO:0000313" key="5">
    <source>
        <dbReference type="Proteomes" id="UP000249082"/>
    </source>
</evidence>
<dbReference type="Pfam" id="PF13739">
    <property type="entry name" value="PdaC"/>
    <property type="match status" value="1"/>
</dbReference>
<gene>
    <name evidence="4" type="ORF">DI555_18580</name>
</gene>
<feature type="region of interest" description="Disordered" evidence="1">
    <location>
        <begin position="26"/>
        <end position="66"/>
    </location>
</feature>
<dbReference type="AlphaFoldDB" id="A0A2W5NII2"/>
<feature type="signal peptide" evidence="2">
    <location>
        <begin position="1"/>
        <end position="17"/>
    </location>
</feature>
<dbReference type="PROSITE" id="PS51257">
    <property type="entry name" value="PROKAR_LIPOPROTEIN"/>
    <property type="match status" value="1"/>
</dbReference>
<keyword evidence="2" id="KW-0732">Signal</keyword>
<dbReference type="Gene3D" id="3.30.565.40">
    <property type="entry name" value="Fervidobacterium nodosum Rt17-B1 like"/>
    <property type="match status" value="1"/>
</dbReference>
<feature type="compositionally biased region" description="Low complexity" evidence="1">
    <location>
        <begin position="34"/>
        <end position="60"/>
    </location>
</feature>
<reference evidence="4 5" key="1">
    <citation type="submission" date="2017-08" db="EMBL/GenBank/DDBJ databases">
        <title>Infants hospitalized years apart are colonized by the same room-sourced microbial strains.</title>
        <authorList>
            <person name="Brooks B."/>
            <person name="Olm M.R."/>
            <person name="Firek B.A."/>
            <person name="Baker R."/>
            <person name="Thomas B.C."/>
            <person name="Morowitz M.J."/>
            <person name="Banfield J.F."/>
        </authorList>
    </citation>
    <scope>NUCLEOTIDE SEQUENCE [LARGE SCALE GENOMIC DNA]</scope>
    <source>
        <strain evidence="4">S2_005_002_R2_33</strain>
    </source>
</reference>
<sequence>MRSGAWYLASIATTLTAAALLVSGCKSEKPAPAPSETASAEVEAPSEAATEPAAEASEVPVGGGRAEKTENDLYEFSYSYPDAAGAIPGLKANLDKQFDASRADLVSSAKEGQSEAKQNDFPYHAYSYGEEWKVVTDLPGWLSLSSEIYTYSGGAHGMTTFDALLWDRHAEAARKPIDLFTSKEALSKAIRTSFCAALDKARVRKRGGPIDRSDEMFSECIDPVEQVVILGSTNKQTFDRIGLLVPPYNAGPYAEGSYEVTVPVTGAVMAALKPQYRSSFSVGK</sequence>
<feature type="chain" id="PRO_5015894820" description="Deacetylase PdaC domain-containing protein" evidence="2">
    <location>
        <begin position="18"/>
        <end position="284"/>
    </location>
</feature>
<comment type="caution">
    <text evidence="4">The sequence shown here is derived from an EMBL/GenBank/DDBJ whole genome shotgun (WGS) entry which is preliminary data.</text>
</comment>
<protein>
    <recommendedName>
        <fullName evidence="3">Deacetylase PdaC domain-containing protein</fullName>
    </recommendedName>
</protein>
<dbReference type="Proteomes" id="UP000249082">
    <property type="component" value="Unassembled WGS sequence"/>
</dbReference>
<organism evidence="4 5">
    <name type="scientific">Novosphingobium pentaromativorans</name>
    <dbReference type="NCBI Taxonomy" id="205844"/>
    <lineage>
        <taxon>Bacteria</taxon>
        <taxon>Pseudomonadati</taxon>
        <taxon>Pseudomonadota</taxon>
        <taxon>Alphaproteobacteria</taxon>
        <taxon>Sphingomonadales</taxon>
        <taxon>Sphingomonadaceae</taxon>
        <taxon>Novosphingobium</taxon>
    </lineage>
</organism>
<feature type="domain" description="Deacetylase PdaC" evidence="3">
    <location>
        <begin position="68"/>
        <end position="159"/>
    </location>
</feature>
<accession>A0A2W5NII2</accession>
<dbReference type="EMBL" id="QFPX01000020">
    <property type="protein sequence ID" value="PZQ52894.1"/>
    <property type="molecule type" value="Genomic_DNA"/>
</dbReference>
<proteinExistence type="predicted"/>
<evidence type="ECO:0000313" key="4">
    <source>
        <dbReference type="EMBL" id="PZQ52894.1"/>
    </source>
</evidence>
<evidence type="ECO:0000256" key="1">
    <source>
        <dbReference type="SAM" id="MobiDB-lite"/>
    </source>
</evidence>
<evidence type="ECO:0000256" key="2">
    <source>
        <dbReference type="SAM" id="SignalP"/>
    </source>
</evidence>
<name>A0A2W5NII2_9SPHN</name>
<evidence type="ECO:0000259" key="3">
    <source>
        <dbReference type="Pfam" id="PF13739"/>
    </source>
</evidence>